<dbReference type="PANTHER" id="PTHR35902">
    <property type="entry name" value="S-LAYER DOMAIN-LIKE PROTEIN-RELATED"/>
    <property type="match status" value="1"/>
</dbReference>
<feature type="domain" description="CARDB" evidence="1">
    <location>
        <begin position="292"/>
        <end position="366"/>
    </location>
</feature>
<feature type="domain" description="CARDB" evidence="1">
    <location>
        <begin position="474"/>
        <end position="547"/>
    </location>
</feature>
<accession>A0A133UIL3</accession>
<dbReference type="PATRIC" id="fig|1698265.3.peg.42"/>
<gene>
    <name evidence="2" type="ORF">AKJ66_00165</name>
</gene>
<comment type="caution">
    <text evidence="2">The sequence shown here is derived from an EMBL/GenBank/DDBJ whole genome shotgun (WGS) entry which is preliminary data.</text>
</comment>
<evidence type="ECO:0000259" key="1">
    <source>
        <dbReference type="Pfam" id="PF07705"/>
    </source>
</evidence>
<protein>
    <recommendedName>
        <fullName evidence="1">CARDB domain-containing protein</fullName>
    </recommendedName>
</protein>
<dbReference type="Pfam" id="PF07705">
    <property type="entry name" value="CARDB"/>
    <property type="match status" value="3"/>
</dbReference>
<dbReference type="Proteomes" id="UP000070657">
    <property type="component" value="Unassembled WGS sequence"/>
</dbReference>
<evidence type="ECO:0000313" key="3">
    <source>
        <dbReference type="Proteomes" id="UP000070657"/>
    </source>
</evidence>
<feature type="domain" description="CARDB" evidence="1">
    <location>
        <begin position="201"/>
        <end position="275"/>
    </location>
</feature>
<dbReference type="InterPro" id="IPR013783">
    <property type="entry name" value="Ig-like_fold"/>
</dbReference>
<keyword evidence="3" id="KW-1185">Reference proteome</keyword>
<evidence type="ECO:0000313" key="2">
    <source>
        <dbReference type="EMBL" id="KXA94014.1"/>
    </source>
</evidence>
<dbReference type="Gene3D" id="2.60.40.10">
    <property type="entry name" value="Immunoglobulins"/>
    <property type="match status" value="5"/>
</dbReference>
<reference evidence="2 3" key="1">
    <citation type="journal article" date="2016" name="Sci. Rep.">
        <title>Metabolic traits of an uncultured archaeal lineage -MSBL1- from brine pools of the Red Sea.</title>
        <authorList>
            <person name="Mwirichia R."/>
            <person name="Alam I."/>
            <person name="Rashid M."/>
            <person name="Vinu M."/>
            <person name="Ba-Alawi W."/>
            <person name="Anthony Kamau A."/>
            <person name="Kamanda Ngugi D."/>
            <person name="Goker M."/>
            <person name="Klenk H.P."/>
            <person name="Bajic V."/>
            <person name="Stingl U."/>
        </authorList>
    </citation>
    <scope>NUCLEOTIDE SEQUENCE [LARGE SCALE GENOMIC DNA]</scope>
    <source>
        <strain evidence="2">SCGC-AAA259E22</strain>
    </source>
</reference>
<dbReference type="InterPro" id="IPR011635">
    <property type="entry name" value="CARDB"/>
</dbReference>
<dbReference type="PANTHER" id="PTHR35902:SF3">
    <property type="entry name" value="NPCBM-ASSOCIATED, NEW3 DOMAIN OF ALPHA-GALACTOSIDASE"/>
    <property type="match status" value="1"/>
</dbReference>
<name>A0A133UIL3_9EURY</name>
<dbReference type="EMBL" id="LHXP01000001">
    <property type="protein sequence ID" value="KXA94014.1"/>
    <property type="molecule type" value="Genomic_DNA"/>
</dbReference>
<dbReference type="AlphaFoldDB" id="A0A133UIL3"/>
<proteinExistence type="predicted"/>
<sequence length="734" mass="79975">MRNLTANLHLFRIFTNPDKKIEYIRLKDKYENEAQYLIFGATAELTKKQKTVHLKSGWNLFSLPLKPENSVAENVFSCLPSFPTVYGWEDGYESVDAGDNLEVGQGYWVYVEESENVTVTGTPVENLTLSLSQGWNLAGLPSGVLPQTPGNIFGQVPTIYGWTEHGYNPMDAEENFKPGQGYWIYTKSQISKELKGEVARITVTSVNTPSEVNTGQTATVSAVVTNTGGQEGTKTIDFVVDGETMDSQDVTVGPGTTITVTFQITKDEKGTYNLNIGGVAATLTVLAPAEFEVSNLEISPRKSEPGKAVTISVNVQNVGKVKGTHKLELKVNGNVENSQTIELTGGESTTVSFKIRRENPKRYSVGVEELSDNFEVLEPAKFETSNFRVSPEEPVAGEEFTASVDVKNGGELGGTFKAVWKVGGDVDDTQEVTVSPGETRAVTFSMVWKEAGAYNVSLSGMSKPLTVLAPAEFEVSNLQVSPKEAEPGETVTVTVDVKNVGRIKGTHKLKLKVENTTEKTKKITLRGGENTAVSFSITKENSRFYMIKIEKLSSSFKVLEPAPAKLKIDKLDIKPEEVFRGEGVDVFVRVSNTGGKRGTKNLSLKLNGGLIKSKSITLHPGEKENVVFSLGTSYKSPGRYILGINELSVSESFKVKAEINPNLNPRPSGILLEENFEGSVKGSIHDYHGKIKYVEGKSGSGIIDVYTDNIRALLLKYSNENGKYVHPNSGTVTS</sequence>
<organism evidence="2 3">
    <name type="scientific">candidate division MSBL1 archaeon SCGC-AAA259E22</name>
    <dbReference type="NCBI Taxonomy" id="1698265"/>
    <lineage>
        <taxon>Archaea</taxon>
        <taxon>Methanobacteriati</taxon>
        <taxon>Methanobacteriota</taxon>
        <taxon>candidate division MSBL1</taxon>
    </lineage>
</organism>